<keyword evidence="1" id="KW-1133">Transmembrane helix</keyword>
<reference evidence="2 3" key="1">
    <citation type="submission" date="2021-06" db="EMBL/GenBank/DDBJ databases">
        <title>Caerostris extrusa draft genome.</title>
        <authorList>
            <person name="Kono N."/>
            <person name="Arakawa K."/>
        </authorList>
    </citation>
    <scope>NUCLEOTIDE SEQUENCE [LARGE SCALE GENOMIC DNA]</scope>
</reference>
<name>A0AAV4MZJ4_CAEEX</name>
<gene>
    <name evidence="2" type="ORF">CEXT_650251</name>
</gene>
<evidence type="ECO:0000313" key="2">
    <source>
        <dbReference type="EMBL" id="GIX77400.1"/>
    </source>
</evidence>
<dbReference type="EMBL" id="BPLR01020325">
    <property type="protein sequence ID" value="GIX77400.1"/>
    <property type="molecule type" value="Genomic_DNA"/>
</dbReference>
<sequence length="71" mass="7966">MENLPEMFLNDTEFRLAKAFKMVVVALCLMAFVYVAFTDDSVKSFSIVGPALYAKKVTAADGNVEYREYEG</sequence>
<organism evidence="2 3">
    <name type="scientific">Caerostris extrusa</name>
    <name type="common">Bark spider</name>
    <name type="synonym">Caerostris bankana</name>
    <dbReference type="NCBI Taxonomy" id="172846"/>
    <lineage>
        <taxon>Eukaryota</taxon>
        <taxon>Metazoa</taxon>
        <taxon>Ecdysozoa</taxon>
        <taxon>Arthropoda</taxon>
        <taxon>Chelicerata</taxon>
        <taxon>Arachnida</taxon>
        <taxon>Araneae</taxon>
        <taxon>Araneomorphae</taxon>
        <taxon>Entelegynae</taxon>
        <taxon>Araneoidea</taxon>
        <taxon>Araneidae</taxon>
        <taxon>Caerostris</taxon>
    </lineage>
</organism>
<keyword evidence="1" id="KW-0472">Membrane</keyword>
<keyword evidence="3" id="KW-1185">Reference proteome</keyword>
<accession>A0AAV4MZJ4</accession>
<evidence type="ECO:0000313" key="3">
    <source>
        <dbReference type="Proteomes" id="UP001054945"/>
    </source>
</evidence>
<proteinExistence type="predicted"/>
<dbReference type="Proteomes" id="UP001054945">
    <property type="component" value="Unassembled WGS sequence"/>
</dbReference>
<evidence type="ECO:0000256" key="1">
    <source>
        <dbReference type="SAM" id="Phobius"/>
    </source>
</evidence>
<keyword evidence="1" id="KW-0812">Transmembrane</keyword>
<comment type="caution">
    <text evidence="2">The sequence shown here is derived from an EMBL/GenBank/DDBJ whole genome shotgun (WGS) entry which is preliminary data.</text>
</comment>
<protein>
    <submittedName>
        <fullName evidence="2">Uncharacterized protein</fullName>
    </submittedName>
</protein>
<dbReference type="AlphaFoldDB" id="A0AAV4MZJ4"/>
<feature type="transmembrane region" description="Helical" evidence="1">
    <location>
        <begin position="20"/>
        <end position="37"/>
    </location>
</feature>